<dbReference type="Pfam" id="PF14310">
    <property type="entry name" value="Fn3-like"/>
    <property type="match status" value="1"/>
</dbReference>
<dbReference type="SUPFAM" id="SSF52279">
    <property type="entry name" value="Beta-D-glucan exohydrolase, C-terminal domain"/>
    <property type="match status" value="1"/>
</dbReference>
<dbReference type="InterPro" id="IPR001764">
    <property type="entry name" value="Glyco_hydro_3_N"/>
</dbReference>
<keyword evidence="2 5" id="KW-0378">Hydrolase</keyword>
<dbReference type="InterPro" id="IPR050288">
    <property type="entry name" value="Cellulose_deg_GH3"/>
</dbReference>
<dbReference type="Pfam" id="PF00933">
    <property type="entry name" value="Glyco_hydro_3"/>
    <property type="match status" value="1"/>
</dbReference>
<dbReference type="InterPro" id="IPR019800">
    <property type="entry name" value="Glyco_hydro_3_AS"/>
</dbReference>
<accession>E7RZ81</accession>
<dbReference type="eggNOG" id="COG1472">
    <property type="taxonomic scope" value="Bacteria"/>
</dbReference>
<dbReference type="Gene3D" id="3.40.50.1700">
    <property type="entry name" value="Glycoside hydrolase family 3 C-terminal domain"/>
    <property type="match status" value="1"/>
</dbReference>
<dbReference type="HOGENOM" id="CLU_004542_4_1_4"/>
<reference evidence="8 9" key="1">
    <citation type="submission" date="2010-12" db="EMBL/GenBank/DDBJ databases">
        <authorList>
            <person name="Muzny D."/>
            <person name="Qin X."/>
            <person name="Deng J."/>
            <person name="Jiang H."/>
            <person name="Liu Y."/>
            <person name="Qu J."/>
            <person name="Song X.-Z."/>
            <person name="Zhang L."/>
            <person name="Thornton R."/>
            <person name="Coyle M."/>
            <person name="Francisco L."/>
            <person name="Jackson L."/>
            <person name="Javaid M."/>
            <person name="Korchina V."/>
            <person name="Kovar C."/>
            <person name="Mata R."/>
            <person name="Mathew T."/>
            <person name="Ngo R."/>
            <person name="Nguyen L."/>
            <person name="Nguyen N."/>
            <person name="Okwuonu G."/>
            <person name="Ongeri F."/>
            <person name="Pham C."/>
            <person name="Simmons D."/>
            <person name="Wilczek-Boney K."/>
            <person name="Hale W."/>
            <person name="Jakkamsetti A."/>
            <person name="Pham P."/>
            <person name="Ruth R."/>
            <person name="San Lucas F."/>
            <person name="Warren J."/>
            <person name="Zhang J."/>
            <person name="Zhao Z."/>
            <person name="Zhou C."/>
            <person name="Zhu D."/>
            <person name="Lee S."/>
            <person name="Bess C."/>
            <person name="Blankenburg K."/>
            <person name="Forbes L."/>
            <person name="Fu Q."/>
            <person name="Gubbala S."/>
            <person name="Hirani K."/>
            <person name="Jayaseelan J.C."/>
            <person name="Lara F."/>
            <person name="Munidasa M."/>
            <person name="Palculict T."/>
            <person name="Patil S."/>
            <person name="Pu L.-L."/>
            <person name="Saada N."/>
            <person name="Tang L."/>
            <person name="Weissenberger G."/>
            <person name="Zhu Y."/>
            <person name="Hemphill L."/>
            <person name="Shang Y."/>
            <person name="Youmans B."/>
            <person name="Ayvaz T."/>
            <person name="Ross M."/>
            <person name="Santibanez J."/>
            <person name="Aqrawi P."/>
            <person name="Gross S."/>
            <person name="Joshi V."/>
            <person name="Fowler G."/>
            <person name="Nazareth L."/>
            <person name="Reid J."/>
            <person name="Worley K."/>
            <person name="Petrosino J."/>
            <person name="Highlander S."/>
            <person name="Gibbs R."/>
        </authorList>
    </citation>
    <scope>NUCLEOTIDE SEQUENCE [LARGE SCALE GENOMIC DNA]</scope>
    <source>
        <strain evidence="8 9">ATCC 51599</strain>
    </source>
</reference>
<evidence type="ECO:0000256" key="5">
    <source>
        <dbReference type="RuleBase" id="RU361161"/>
    </source>
</evidence>
<dbReference type="RefSeq" id="WP_005674363.1">
    <property type="nucleotide sequence ID" value="NZ_CP146288.1"/>
</dbReference>
<comment type="similarity">
    <text evidence="1 5">Belongs to the glycosyl hydrolase 3 family.</text>
</comment>
<sequence length="771" mass="83649">MASKPSCSRTASALALAASMQMTTPAVADDSTPRLGVSPIREVIQAMTLEEKVALVLGQGMAGMSGGMQGPGVGVDTNSRVPGAAGTTFPIARLGIPSIVMADGPAGLRIDPTRDDGPNQTFHATAFPIASLLASSWDDALVERVGEAMGAEAAAYGVDVFLTPALNLHRYPLGGRNFEYYSEDPLVSGKMAAAMIRGIQSQDVVTSAKHYAANNHEWNRNTINVKVSERALRELYLKGFEIAVKESSPWTIMTSYNRINGTYTSESPWLLQDVLRDQWGFEGVVMTDWFAGADAVKQMQAGNDLLMPGTQSQQQALLNAARKGQLDVQVLDRNIERILDLIMRTRTFRHEPVSNKPDLDAHAQISRKAATEGMVLLKNERDALPLAAGKKLAIFGNSAYDIIIGGTGSGDVHEAYSVALPEGMEKDGYATDKALSQAYAEHIKAAKARRPETNPFLAPPPLPELVPTVEQIDAAVAANDVGVITIGRNSGEFIDRKAKDDFYLTEAEQTLVRNVSTAFHKAGKPVVVVLNIGGVIELASWRDQVDAILLAWQPGQEAGHAMADVLSGKVNPSGKLTDTFALDLKDYPAAENFPGVTLLGPDPAARGGIVINDRAAEVDYRDDIRVGYRHFNTWGVEVAYPFGYGLSYTQFEYRDLKLTREDAGFTASVIVTNTGRRAGKEVVQLYVSAPKNNLEKPAAELRTYARTRLLQPGQSQKLVMRAEPRGLTSFDPEAHRWVAHPGRYTVSVSASSRDIRQQAHFDIKDELSFMP</sequence>
<comment type="caution">
    <text evidence="8">The sequence shown here is derived from an EMBL/GenBank/DDBJ whole genome shotgun (WGS) entry which is preliminary data.</text>
</comment>
<dbReference type="EMBL" id="AEQP01000022">
    <property type="protein sequence ID" value="EFV93880.1"/>
    <property type="molecule type" value="Genomic_DNA"/>
</dbReference>
<dbReference type="SMART" id="SM01217">
    <property type="entry name" value="Fn3_like"/>
    <property type="match status" value="1"/>
</dbReference>
<keyword evidence="9" id="KW-1185">Reference proteome</keyword>
<evidence type="ECO:0000259" key="7">
    <source>
        <dbReference type="SMART" id="SM01217"/>
    </source>
</evidence>
<dbReference type="InterPro" id="IPR013783">
    <property type="entry name" value="Ig-like_fold"/>
</dbReference>
<keyword evidence="3" id="KW-0119">Carbohydrate metabolism</keyword>
<dbReference type="PANTHER" id="PTHR42715">
    <property type="entry name" value="BETA-GLUCOSIDASE"/>
    <property type="match status" value="1"/>
</dbReference>
<evidence type="ECO:0000313" key="8">
    <source>
        <dbReference type="EMBL" id="EFV93880.1"/>
    </source>
</evidence>
<dbReference type="GO" id="GO:0004553">
    <property type="term" value="F:hydrolase activity, hydrolyzing O-glycosyl compounds"/>
    <property type="evidence" value="ECO:0007669"/>
    <property type="project" value="InterPro"/>
</dbReference>
<evidence type="ECO:0000256" key="4">
    <source>
        <dbReference type="ARBA" id="ARBA00023295"/>
    </source>
</evidence>
<dbReference type="STRING" id="887898.HMPREF0551_1995"/>
<keyword evidence="4 5" id="KW-0326">Glycosidase</keyword>
<feature type="signal peptide" evidence="6">
    <location>
        <begin position="1"/>
        <end position="28"/>
    </location>
</feature>
<dbReference type="InterPro" id="IPR036881">
    <property type="entry name" value="Glyco_hydro_3_C_sf"/>
</dbReference>
<dbReference type="SUPFAM" id="SSF51445">
    <property type="entry name" value="(Trans)glycosidases"/>
    <property type="match status" value="1"/>
</dbReference>
<dbReference type="PROSITE" id="PS00775">
    <property type="entry name" value="GLYCOSYL_HYDROL_F3"/>
    <property type="match status" value="1"/>
</dbReference>
<dbReference type="Pfam" id="PF01915">
    <property type="entry name" value="Glyco_hydro_3_C"/>
    <property type="match status" value="1"/>
</dbReference>
<dbReference type="Proteomes" id="UP000011021">
    <property type="component" value="Unassembled WGS sequence"/>
</dbReference>
<gene>
    <name evidence="8" type="ORF">HMPREF0551_1995</name>
</gene>
<name>E7RZ81_9BURK</name>
<dbReference type="InterPro" id="IPR036962">
    <property type="entry name" value="Glyco_hydro_3_N_sf"/>
</dbReference>
<evidence type="ECO:0000256" key="3">
    <source>
        <dbReference type="ARBA" id="ARBA00023277"/>
    </source>
</evidence>
<dbReference type="Gene3D" id="3.20.20.300">
    <property type="entry name" value="Glycoside hydrolase, family 3, N-terminal domain"/>
    <property type="match status" value="1"/>
</dbReference>
<proteinExistence type="inferred from homology"/>
<evidence type="ECO:0000256" key="2">
    <source>
        <dbReference type="ARBA" id="ARBA00022801"/>
    </source>
</evidence>
<dbReference type="InterPro" id="IPR026891">
    <property type="entry name" value="Fn3-like"/>
</dbReference>
<feature type="chain" id="PRO_5003224676" evidence="6">
    <location>
        <begin position="29"/>
        <end position="771"/>
    </location>
</feature>
<dbReference type="InterPro" id="IPR017853">
    <property type="entry name" value="GH"/>
</dbReference>
<organism evidence="8 9">
    <name type="scientific">Lautropia mirabilis ATCC 51599</name>
    <dbReference type="NCBI Taxonomy" id="887898"/>
    <lineage>
        <taxon>Bacteria</taxon>
        <taxon>Pseudomonadati</taxon>
        <taxon>Pseudomonadota</taxon>
        <taxon>Betaproteobacteria</taxon>
        <taxon>Burkholderiales</taxon>
        <taxon>Burkholderiaceae</taxon>
        <taxon>Lautropia</taxon>
    </lineage>
</organism>
<protein>
    <submittedName>
        <fullName evidence="8">Glycosyl hydrolase family 3 N-terminal domain protein</fullName>
    </submittedName>
</protein>
<dbReference type="Gene3D" id="2.60.40.10">
    <property type="entry name" value="Immunoglobulins"/>
    <property type="match status" value="1"/>
</dbReference>
<dbReference type="InterPro" id="IPR002772">
    <property type="entry name" value="Glyco_hydro_3_C"/>
</dbReference>
<dbReference type="PRINTS" id="PR00133">
    <property type="entry name" value="GLHYDRLASE3"/>
</dbReference>
<keyword evidence="6" id="KW-0732">Signal</keyword>
<evidence type="ECO:0000256" key="6">
    <source>
        <dbReference type="SAM" id="SignalP"/>
    </source>
</evidence>
<dbReference type="AlphaFoldDB" id="E7RZ81"/>
<dbReference type="PANTHER" id="PTHR42715:SF10">
    <property type="entry name" value="BETA-GLUCOSIDASE"/>
    <property type="match status" value="1"/>
</dbReference>
<feature type="domain" description="Fibronectin type III-like" evidence="7">
    <location>
        <begin position="681"/>
        <end position="752"/>
    </location>
</feature>
<evidence type="ECO:0000313" key="9">
    <source>
        <dbReference type="Proteomes" id="UP000011021"/>
    </source>
</evidence>
<dbReference type="GO" id="GO:0005975">
    <property type="term" value="P:carbohydrate metabolic process"/>
    <property type="evidence" value="ECO:0007669"/>
    <property type="project" value="InterPro"/>
</dbReference>
<evidence type="ECO:0000256" key="1">
    <source>
        <dbReference type="ARBA" id="ARBA00005336"/>
    </source>
</evidence>